<dbReference type="OrthoDB" id="395342at2"/>
<dbReference type="AlphaFoldDB" id="A0A168RFN3"/>
<accession>A0A168RFN3</accession>
<dbReference type="STRING" id="29557.MGALLINA_02640"/>
<keyword evidence="1" id="KW-0449">Lipoprotein</keyword>
<proteinExistence type="predicted"/>
<dbReference type="NCBIfam" id="NF045835">
    <property type="entry name" value="P60_lipo"/>
    <property type="match status" value="1"/>
</dbReference>
<evidence type="ECO:0000313" key="2">
    <source>
        <dbReference type="Proteomes" id="UP000076983"/>
    </source>
</evidence>
<keyword evidence="2" id="KW-1185">Reference proteome</keyword>
<dbReference type="PATRIC" id="fig|29557.3.peg.249"/>
<dbReference type="RefSeq" id="WP_063626062.1">
    <property type="nucleotide sequence ID" value="NZ_LVLH01000028.1"/>
</dbReference>
<dbReference type="EMBL" id="LVLH01000028">
    <property type="protein sequence ID" value="OAB48935.1"/>
    <property type="molecule type" value="Genomic_DNA"/>
</dbReference>
<dbReference type="InterPro" id="IPR054783">
    <property type="entry name" value="P60-like"/>
</dbReference>
<dbReference type="PROSITE" id="PS51257">
    <property type="entry name" value="PROKAR_LIPOPROTEIN"/>
    <property type="match status" value="1"/>
</dbReference>
<comment type="caution">
    <text evidence="1">The sequence shown here is derived from an EMBL/GenBank/DDBJ whole genome shotgun (WGS) entry which is preliminary data.</text>
</comment>
<name>A0A168RFN3_9BACT</name>
<sequence length="438" mass="49883">MKIKMFKKLSFISPLIAFPLVAVSCGREVKSSDLIEQDNLLSSDQLITNIEKDWLENTVAALYNIDLNNAETKNSYLNDLQNLNTTLYENAKLAFEMYAQTKLNSDGYYFFTQNNTWLKNGILNAQENSQLNTNILASVVPNEEAFKIYWSKTETGIRNEINKMLLVLKYFTISDKEQLKITIDNFKYDSNLKYSLENYNLIKYSLEKRMVQIWKKETSSAISKDDFFIKGYGFIKNVADFNAFLENTTEFTKTLPNIQKLTNNNYDLELKGYAGFTSNVNDYGLFWDYDSLSKVKPETTSYSLTGFYDPTTNKLLASLDDNNAYSPYTDNASTSDKAIVVYLNQIVPISEAGEGTDLPISEDSTETKKVPLLTFKNTPYGTENNIAKLSFIFFNNDSSLYSNAQSAFAKLGYKITINKAVSQSLADKMKEKNFIVVE</sequence>
<evidence type="ECO:0000313" key="1">
    <source>
        <dbReference type="EMBL" id="OAB48935.1"/>
    </source>
</evidence>
<dbReference type="Proteomes" id="UP000076983">
    <property type="component" value="Unassembled WGS sequence"/>
</dbReference>
<organism evidence="1 2">
    <name type="scientific">Mycoplasmopsis gallinarum</name>
    <dbReference type="NCBI Taxonomy" id="29557"/>
    <lineage>
        <taxon>Bacteria</taxon>
        <taxon>Bacillati</taxon>
        <taxon>Mycoplasmatota</taxon>
        <taxon>Mycoplasmoidales</taxon>
        <taxon>Metamycoplasmataceae</taxon>
        <taxon>Mycoplasmopsis</taxon>
    </lineage>
</organism>
<reference evidence="1 2" key="1">
    <citation type="submission" date="2016-03" db="EMBL/GenBank/DDBJ databases">
        <title>Genome sequence of Mycoplasma gallinarum strain Mgn_IPT.</title>
        <authorList>
            <person name="Yacoub E."/>
            <person name="Sirand-Pugnet P."/>
            <person name="Barre A."/>
            <person name="Maurier F."/>
            <person name="Blanchard A."/>
            <person name="Ben Abdelmoumen B.M."/>
        </authorList>
    </citation>
    <scope>NUCLEOTIDE SEQUENCE [LARGE SCALE GENOMIC DNA]</scope>
    <source>
        <strain evidence="1 2">Mgn_IPT</strain>
    </source>
</reference>
<protein>
    <submittedName>
        <fullName evidence="1">p60-like lipoprotein</fullName>
    </submittedName>
</protein>
<gene>
    <name evidence="1" type="ORF">MGALLINA_02640</name>
</gene>